<keyword evidence="2" id="KW-1185">Reference proteome</keyword>
<organism evidence="1 2">
    <name type="scientific">Stegodyphus mimosarum</name>
    <name type="common">African social velvet spider</name>
    <dbReference type="NCBI Taxonomy" id="407821"/>
    <lineage>
        <taxon>Eukaryota</taxon>
        <taxon>Metazoa</taxon>
        <taxon>Ecdysozoa</taxon>
        <taxon>Arthropoda</taxon>
        <taxon>Chelicerata</taxon>
        <taxon>Arachnida</taxon>
        <taxon>Araneae</taxon>
        <taxon>Araneomorphae</taxon>
        <taxon>Entelegynae</taxon>
        <taxon>Eresoidea</taxon>
        <taxon>Eresidae</taxon>
        <taxon>Stegodyphus</taxon>
    </lineage>
</organism>
<reference evidence="1 2" key="1">
    <citation type="submission" date="2013-11" db="EMBL/GenBank/DDBJ databases">
        <title>Genome sequencing of Stegodyphus mimosarum.</title>
        <authorList>
            <person name="Bechsgaard J."/>
        </authorList>
    </citation>
    <scope>NUCLEOTIDE SEQUENCE [LARGE SCALE GENOMIC DNA]</scope>
</reference>
<dbReference type="EMBL" id="KK120897">
    <property type="protein sequence ID" value="KFM79299.1"/>
    <property type="molecule type" value="Genomic_DNA"/>
</dbReference>
<evidence type="ECO:0000313" key="2">
    <source>
        <dbReference type="Proteomes" id="UP000054359"/>
    </source>
</evidence>
<protein>
    <submittedName>
        <fullName evidence="1">Uncharacterized protein</fullName>
    </submittedName>
</protein>
<proteinExistence type="predicted"/>
<dbReference type="Proteomes" id="UP000054359">
    <property type="component" value="Unassembled WGS sequence"/>
</dbReference>
<accession>A0A087UPL0</accession>
<gene>
    <name evidence="1" type="ORF">X975_04066</name>
</gene>
<name>A0A087UPL0_STEMI</name>
<feature type="non-terminal residue" evidence="1">
    <location>
        <position position="60"/>
    </location>
</feature>
<sequence>MYIHGCYVHFLSLILLTFHWFPRFCSLVFPDLTKHLFTEATKKEIKVLLLEVTVAPFQES</sequence>
<dbReference type="AlphaFoldDB" id="A0A087UPL0"/>
<evidence type="ECO:0000313" key="1">
    <source>
        <dbReference type="EMBL" id="KFM79299.1"/>
    </source>
</evidence>